<accession>A0A0B1SVC9</accession>
<dbReference type="EMBL" id="KN554488">
    <property type="protein sequence ID" value="KHJ89253.1"/>
    <property type="molecule type" value="Genomic_DNA"/>
</dbReference>
<keyword evidence="2" id="KW-1185">Reference proteome</keyword>
<organism evidence="1 2">
    <name type="scientific">Oesophagostomum dentatum</name>
    <name type="common">Nodular worm</name>
    <dbReference type="NCBI Taxonomy" id="61180"/>
    <lineage>
        <taxon>Eukaryota</taxon>
        <taxon>Metazoa</taxon>
        <taxon>Ecdysozoa</taxon>
        <taxon>Nematoda</taxon>
        <taxon>Chromadorea</taxon>
        <taxon>Rhabditida</taxon>
        <taxon>Rhabditina</taxon>
        <taxon>Rhabditomorpha</taxon>
        <taxon>Strongyloidea</taxon>
        <taxon>Strongylidae</taxon>
        <taxon>Oesophagostomum</taxon>
    </lineage>
</organism>
<dbReference type="AlphaFoldDB" id="A0A0B1SVC9"/>
<protein>
    <submittedName>
        <fullName evidence="1">Uncharacterized protein</fullName>
    </submittedName>
</protein>
<evidence type="ECO:0000313" key="1">
    <source>
        <dbReference type="EMBL" id="KHJ89253.1"/>
    </source>
</evidence>
<proteinExistence type="predicted"/>
<evidence type="ECO:0000313" key="2">
    <source>
        <dbReference type="Proteomes" id="UP000053660"/>
    </source>
</evidence>
<reference evidence="1 2" key="1">
    <citation type="submission" date="2014-03" db="EMBL/GenBank/DDBJ databases">
        <title>Draft genome of the hookworm Oesophagostomum dentatum.</title>
        <authorList>
            <person name="Mitreva M."/>
        </authorList>
    </citation>
    <scope>NUCLEOTIDE SEQUENCE [LARGE SCALE GENOMIC DNA]</scope>
    <source>
        <strain evidence="1 2">OD-Hann</strain>
    </source>
</reference>
<dbReference type="Proteomes" id="UP000053660">
    <property type="component" value="Unassembled WGS sequence"/>
</dbReference>
<sequence>MRDEGASKLADDDDLYHITKKICKKANFSSSTRKSFSAKKEREIAELLRKAYWASSHTYHAGRSGEFCDTLSVESLKFVPLECDEEPDKRRKNSPKGYVCTKVEEL</sequence>
<name>A0A0B1SVC9_OESDE</name>
<gene>
    <name evidence="1" type="ORF">OESDEN_10927</name>
</gene>